<dbReference type="PATRIC" id="fig|913848.6.peg.1156"/>
<dbReference type="GeneID" id="65917848"/>
<evidence type="ECO:0000256" key="2">
    <source>
        <dbReference type="ARBA" id="ARBA00008973"/>
    </source>
</evidence>
<comment type="subcellular location">
    <subcellularLocation>
        <location evidence="1">Membrane</location>
        <topology evidence="1">Lipid-anchor</topology>
    </subcellularLocation>
</comment>
<evidence type="ECO:0000313" key="9">
    <source>
        <dbReference type="Proteomes" id="UP000051181"/>
    </source>
</evidence>
<keyword evidence="4" id="KW-0472">Membrane</keyword>
<feature type="chain" id="PRO_5006403801" description="Metal ABC transporter substrate-binding protein" evidence="7">
    <location>
        <begin position="27"/>
        <end position="271"/>
    </location>
</feature>
<evidence type="ECO:0000256" key="7">
    <source>
        <dbReference type="SAM" id="SignalP"/>
    </source>
</evidence>
<keyword evidence="6" id="KW-0449">Lipoprotein</keyword>
<name>A0A0R1F547_9LACO</name>
<comment type="similarity">
    <text evidence="2">Belongs to the NlpA lipoprotein family.</text>
</comment>
<dbReference type="PANTHER" id="PTHR30429:SF0">
    <property type="entry name" value="METHIONINE-BINDING LIPOPROTEIN METQ"/>
    <property type="match status" value="1"/>
</dbReference>
<protein>
    <recommendedName>
        <fullName evidence="10">Metal ABC transporter substrate-binding protein</fullName>
    </recommendedName>
</protein>
<dbReference type="EMBL" id="AZCN01000029">
    <property type="protein sequence ID" value="KRK16718.1"/>
    <property type="molecule type" value="Genomic_DNA"/>
</dbReference>
<comment type="caution">
    <text evidence="8">The sequence shown here is derived from an EMBL/GenBank/DDBJ whole genome shotgun (WGS) entry which is preliminary data.</text>
</comment>
<sequence length="271" mass="30242">MKKWQKLGLAVAIGLSFLLVSVPTHAADKTIRLGSSPGPYSELFLKGIKPILEKEGYTVKNTSFSDLLQADIALSQGQLDLSVDQHTAYMDNFNENKKADLVAFTPIPTVPTAIFPGERKTLKAVKNGDKIGIPNDPANTARAYRLLEKAGWIKLRKGVDPLQATKSDIAKNPHHLKFMEMDSAQIPRNLRDLAYGVVPGSIAYSAKLKPSASLLHENVVKQYELVAVTTKEKQNQPWVKAVKKAYRSKAFKQYLKKHNTNDYWFVPKELK</sequence>
<evidence type="ECO:0000256" key="5">
    <source>
        <dbReference type="ARBA" id="ARBA00023139"/>
    </source>
</evidence>
<evidence type="ECO:0000256" key="3">
    <source>
        <dbReference type="ARBA" id="ARBA00022729"/>
    </source>
</evidence>
<reference evidence="8 9" key="1">
    <citation type="journal article" date="2015" name="Genome Announc.">
        <title>Expanding the biotechnology potential of lactobacilli through comparative genomics of 213 strains and associated genera.</title>
        <authorList>
            <person name="Sun Z."/>
            <person name="Harris H.M."/>
            <person name="McCann A."/>
            <person name="Guo C."/>
            <person name="Argimon S."/>
            <person name="Zhang W."/>
            <person name="Yang X."/>
            <person name="Jeffery I.B."/>
            <person name="Cooney J.C."/>
            <person name="Kagawa T.F."/>
            <person name="Liu W."/>
            <person name="Song Y."/>
            <person name="Salvetti E."/>
            <person name="Wrobel A."/>
            <person name="Rasinkangas P."/>
            <person name="Parkhill J."/>
            <person name="Rea M.C."/>
            <person name="O'Sullivan O."/>
            <person name="Ritari J."/>
            <person name="Douillard F.P."/>
            <person name="Paul Ross R."/>
            <person name="Yang R."/>
            <person name="Briner A.E."/>
            <person name="Felis G.E."/>
            <person name="de Vos W.M."/>
            <person name="Barrangou R."/>
            <person name="Klaenhammer T.R."/>
            <person name="Caufield P.W."/>
            <person name="Cui Y."/>
            <person name="Zhang H."/>
            <person name="O'Toole P.W."/>
        </authorList>
    </citation>
    <scope>NUCLEOTIDE SEQUENCE [LARGE SCALE GENOMIC DNA]</scope>
    <source>
        <strain evidence="8 9">DSM 20001</strain>
    </source>
</reference>
<proteinExistence type="inferred from homology"/>
<evidence type="ECO:0008006" key="10">
    <source>
        <dbReference type="Google" id="ProtNLM"/>
    </source>
</evidence>
<dbReference type="GO" id="GO:0016020">
    <property type="term" value="C:membrane"/>
    <property type="evidence" value="ECO:0007669"/>
    <property type="project" value="UniProtKB-SubCell"/>
</dbReference>
<evidence type="ECO:0000313" key="8">
    <source>
        <dbReference type="EMBL" id="KRK16718.1"/>
    </source>
</evidence>
<dbReference type="SUPFAM" id="SSF53850">
    <property type="entry name" value="Periplasmic binding protein-like II"/>
    <property type="match status" value="1"/>
</dbReference>
<keyword evidence="3 7" id="KW-0732">Signal</keyword>
<dbReference type="AlphaFoldDB" id="A0A0R1F547"/>
<keyword evidence="5" id="KW-0564">Palmitate</keyword>
<dbReference type="Pfam" id="PF03180">
    <property type="entry name" value="Lipoprotein_9"/>
    <property type="match status" value="1"/>
</dbReference>
<dbReference type="eggNOG" id="COG1464">
    <property type="taxonomic scope" value="Bacteria"/>
</dbReference>
<dbReference type="Proteomes" id="UP000051181">
    <property type="component" value="Unassembled WGS sequence"/>
</dbReference>
<evidence type="ECO:0000256" key="1">
    <source>
        <dbReference type="ARBA" id="ARBA00004635"/>
    </source>
</evidence>
<dbReference type="RefSeq" id="WP_003677785.1">
    <property type="nucleotide sequence ID" value="NZ_AZCN01000029.1"/>
</dbReference>
<feature type="signal peptide" evidence="7">
    <location>
        <begin position="1"/>
        <end position="26"/>
    </location>
</feature>
<dbReference type="Gene3D" id="3.40.190.10">
    <property type="entry name" value="Periplasmic binding protein-like II"/>
    <property type="match status" value="2"/>
</dbReference>
<organism evidence="8 9">
    <name type="scientific">Loigolactobacillus coryniformis subsp. coryniformis KCTC 3167 = DSM 20001</name>
    <dbReference type="NCBI Taxonomy" id="913848"/>
    <lineage>
        <taxon>Bacteria</taxon>
        <taxon>Bacillati</taxon>
        <taxon>Bacillota</taxon>
        <taxon>Bacilli</taxon>
        <taxon>Lactobacillales</taxon>
        <taxon>Lactobacillaceae</taxon>
        <taxon>Loigolactobacillus</taxon>
    </lineage>
</organism>
<dbReference type="PANTHER" id="PTHR30429">
    <property type="entry name" value="D-METHIONINE-BINDING LIPOPROTEIN METQ"/>
    <property type="match status" value="1"/>
</dbReference>
<dbReference type="InterPro" id="IPR004872">
    <property type="entry name" value="Lipoprotein_NlpA"/>
</dbReference>
<evidence type="ECO:0000256" key="6">
    <source>
        <dbReference type="ARBA" id="ARBA00023288"/>
    </source>
</evidence>
<evidence type="ECO:0000256" key="4">
    <source>
        <dbReference type="ARBA" id="ARBA00023136"/>
    </source>
</evidence>
<gene>
    <name evidence="8" type="ORF">FD22_GL001122</name>
</gene>
<accession>A0A0R1F547</accession>